<dbReference type="RefSeq" id="WP_076879269.1">
    <property type="nucleotide sequence ID" value="NZ_MLCN01000051.1"/>
</dbReference>
<accession>A0A1S8CSH8</accession>
<dbReference type="Proteomes" id="UP000192132">
    <property type="component" value="Unassembled WGS sequence"/>
</dbReference>
<keyword evidence="5" id="KW-1185">Reference proteome</keyword>
<dbReference type="CDD" id="cd04301">
    <property type="entry name" value="NAT_SF"/>
    <property type="match status" value="1"/>
</dbReference>
<dbReference type="Pfam" id="PF00583">
    <property type="entry name" value="Acetyltransf_1"/>
    <property type="match status" value="1"/>
</dbReference>
<reference evidence="4 5" key="1">
    <citation type="submission" date="2016-10" db="EMBL/GenBank/DDBJ databases">
        <title>Draft Genome sequence of Alkanindiges sp. strain H1.</title>
        <authorList>
            <person name="Subhash Y."/>
            <person name="Lee S."/>
        </authorList>
    </citation>
    <scope>NUCLEOTIDE SEQUENCE [LARGE SCALE GENOMIC DNA]</scope>
    <source>
        <strain evidence="4 5">H1</strain>
    </source>
</reference>
<feature type="domain" description="N-acetyltransferase" evidence="3">
    <location>
        <begin position="3"/>
        <end position="169"/>
    </location>
</feature>
<keyword evidence="1" id="KW-0808">Transferase</keyword>
<organism evidence="4 5">
    <name type="scientific">Alkanindiges hydrocarboniclasticus</name>
    <dbReference type="NCBI Taxonomy" id="1907941"/>
    <lineage>
        <taxon>Bacteria</taxon>
        <taxon>Pseudomonadati</taxon>
        <taxon>Pseudomonadota</taxon>
        <taxon>Gammaproteobacteria</taxon>
        <taxon>Moraxellales</taxon>
        <taxon>Moraxellaceae</taxon>
        <taxon>Alkanindiges</taxon>
    </lineage>
</organism>
<sequence>MTHSIRRITETDAIYFESFMASMFAENLPTLVPRGTTPSPEQVKAYILRHITGNNAVFLAETHNPAMDNNIVGSIALTCFGRPQLDHVAMLGLNVAADFRGQGIGRALLQHALQWAKQSSTIERLELEVIENNASAIHLYEQLGFQREGTKRLAVKKPERYFDMHIYGLVFNKRSFNI</sequence>
<dbReference type="STRING" id="1907941.BKE30_14310"/>
<evidence type="ECO:0000313" key="4">
    <source>
        <dbReference type="EMBL" id="ONG37537.1"/>
    </source>
</evidence>
<gene>
    <name evidence="4" type="ORF">BKE30_14310</name>
</gene>
<dbReference type="OrthoDB" id="9796919at2"/>
<evidence type="ECO:0000256" key="2">
    <source>
        <dbReference type="ARBA" id="ARBA00023315"/>
    </source>
</evidence>
<comment type="caution">
    <text evidence="4">The sequence shown here is derived from an EMBL/GenBank/DDBJ whole genome shotgun (WGS) entry which is preliminary data.</text>
</comment>
<keyword evidence="2" id="KW-0012">Acyltransferase</keyword>
<dbReference type="InterPro" id="IPR000182">
    <property type="entry name" value="GNAT_dom"/>
</dbReference>
<dbReference type="InterPro" id="IPR050832">
    <property type="entry name" value="Bact_Acetyltransf"/>
</dbReference>
<proteinExistence type="predicted"/>
<dbReference type="Gene3D" id="3.40.630.30">
    <property type="match status" value="1"/>
</dbReference>
<evidence type="ECO:0000259" key="3">
    <source>
        <dbReference type="PROSITE" id="PS51186"/>
    </source>
</evidence>
<protein>
    <recommendedName>
        <fullName evidence="3">N-acetyltransferase domain-containing protein</fullName>
    </recommendedName>
</protein>
<dbReference type="InterPro" id="IPR016181">
    <property type="entry name" value="Acyl_CoA_acyltransferase"/>
</dbReference>
<evidence type="ECO:0000313" key="5">
    <source>
        <dbReference type="Proteomes" id="UP000192132"/>
    </source>
</evidence>
<dbReference type="EMBL" id="MLCN01000051">
    <property type="protein sequence ID" value="ONG37537.1"/>
    <property type="molecule type" value="Genomic_DNA"/>
</dbReference>
<dbReference type="AlphaFoldDB" id="A0A1S8CSH8"/>
<dbReference type="PANTHER" id="PTHR43877">
    <property type="entry name" value="AMINOALKYLPHOSPHONATE N-ACETYLTRANSFERASE-RELATED-RELATED"/>
    <property type="match status" value="1"/>
</dbReference>
<dbReference type="SUPFAM" id="SSF55729">
    <property type="entry name" value="Acyl-CoA N-acyltransferases (Nat)"/>
    <property type="match status" value="1"/>
</dbReference>
<name>A0A1S8CSH8_9GAMM</name>
<dbReference type="GO" id="GO:0016747">
    <property type="term" value="F:acyltransferase activity, transferring groups other than amino-acyl groups"/>
    <property type="evidence" value="ECO:0007669"/>
    <property type="project" value="InterPro"/>
</dbReference>
<dbReference type="PANTHER" id="PTHR43877:SF2">
    <property type="entry name" value="AMINOALKYLPHOSPHONATE N-ACETYLTRANSFERASE-RELATED"/>
    <property type="match status" value="1"/>
</dbReference>
<evidence type="ECO:0000256" key="1">
    <source>
        <dbReference type="ARBA" id="ARBA00022679"/>
    </source>
</evidence>
<dbReference type="PROSITE" id="PS51186">
    <property type="entry name" value="GNAT"/>
    <property type="match status" value="1"/>
</dbReference>